<dbReference type="InterPro" id="IPR004101">
    <property type="entry name" value="Mur_ligase_C"/>
</dbReference>
<evidence type="ECO:0000256" key="1">
    <source>
        <dbReference type="ARBA" id="ARBA00004496"/>
    </source>
</evidence>
<keyword evidence="3 7" id="KW-0963">Cytoplasm</keyword>
<evidence type="ECO:0000256" key="2">
    <source>
        <dbReference type="ARBA" id="ARBA00004752"/>
    </source>
</evidence>
<comment type="subcellular location">
    <subcellularLocation>
        <location evidence="1 7 8">Cytoplasm</location>
    </subcellularLocation>
</comment>
<dbReference type="HAMAP" id="MF_00639">
    <property type="entry name" value="MurD"/>
    <property type="match status" value="1"/>
</dbReference>
<evidence type="ECO:0000256" key="4">
    <source>
        <dbReference type="ARBA" id="ARBA00022598"/>
    </source>
</evidence>
<comment type="function">
    <text evidence="7 8">Cell wall formation. Catalyzes the addition of glutamate to the nucleotide precursor UDP-N-acetylmuramoyl-L-alanine (UMA).</text>
</comment>
<dbReference type="Pfam" id="PF13241">
    <property type="entry name" value="NAD_binding_7"/>
    <property type="match status" value="1"/>
</dbReference>
<dbReference type="InterPro" id="IPR005762">
    <property type="entry name" value="MurD"/>
</dbReference>
<feature type="binding site" evidence="7">
    <location>
        <begin position="109"/>
        <end position="115"/>
    </location>
    <ligand>
        <name>ATP</name>
        <dbReference type="ChEBI" id="CHEBI:30616"/>
    </ligand>
</feature>
<organism evidence="11 12">
    <name type="scientific">Kibdelosporangium aridum</name>
    <dbReference type="NCBI Taxonomy" id="2030"/>
    <lineage>
        <taxon>Bacteria</taxon>
        <taxon>Bacillati</taxon>
        <taxon>Actinomycetota</taxon>
        <taxon>Actinomycetes</taxon>
        <taxon>Pseudonocardiales</taxon>
        <taxon>Pseudonocardiaceae</taxon>
        <taxon>Kibdelosporangium</taxon>
    </lineage>
</organism>
<comment type="similarity">
    <text evidence="7">Belongs to the MurCDEF family.</text>
</comment>
<dbReference type="InterPro" id="IPR036565">
    <property type="entry name" value="Mur-like_cat_sf"/>
</dbReference>
<dbReference type="InterPro" id="IPR036615">
    <property type="entry name" value="Mur_ligase_C_dom_sf"/>
</dbReference>
<dbReference type="GO" id="GO:0005524">
    <property type="term" value="F:ATP binding"/>
    <property type="evidence" value="ECO:0007669"/>
    <property type="project" value="UniProtKB-UniRule"/>
</dbReference>
<keyword evidence="7 8" id="KW-0573">Peptidoglycan synthesis</keyword>
<keyword evidence="7 8" id="KW-0133">Cell shape</keyword>
<dbReference type="OrthoDB" id="9809796at2"/>
<evidence type="ECO:0000259" key="10">
    <source>
        <dbReference type="Pfam" id="PF08245"/>
    </source>
</evidence>
<dbReference type="InterPro" id="IPR013221">
    <property type="entry name" value="Mur_ligase_cen"/>
</dbReference>
<accession>A0A1W2EM26</accession>
<keyword evidence="6 7" id="KW-0067">ATP-binding</keyword>
<protein>
    <recommendedName>
        <fullName evidence="7 8">UDP-N-acetylmuramoylalanine--D-glutamate ligase</fullName>
        <ecNumber evidence="7 8">6.3.2.9</ecNumber>
    </recommendedName>
    <alternativeName>
        <fullName evidence="7">D-glutamic acid-adding enzyme</fullName>
    </alternativeName>
    <alternativeName>
        <fullName evidence="7">UDP-N-acetylmuramoyl-L-alanyl-D-glutamate synthetase</fullName>
    </alternativeName>
</protein>
<dbReference type="UniPathway" id="UPA00219"/>
<dbReference type="Gene3D" id="3.40.50.720">
    <property type="entry name" value="NAD(P)-binding Rossmann-like Domain"/>
    <property type="match status" value="1"/>
</dbReference>
<dbReference type="NCBIfam" id="TIGR01087">
    <property type="entry name" value="murD"/>
    <property type="match status" value="1"/>
</dbReference>
<evidence type="ECO:0000256" key="3">
    <source>
        <dbReference type="ARBA" id="ARBA00022490"/>
    </source>
</evidence>
<dbReference type="GO" id="GO:0008764">
    <property type="term" value="F:UDP-N-acetylmuramoylalanine-D-glutamate ligase activity"/>
    <property type="evidence" value="ECO:0007669"/>
    <property type="project" value="UniProtKB-UniRule"/>
</dbReference>
<dbReference type="SUPFAM" id="SSF51984">
    <property type="entry name" value="MurCD N-terminal domain"/>
    <property type="match status" value="1"/>
</dbReference>
<feature type="domain" description="Mur ligase C-terminal" evidence="9">
    <location>
        <begin position="299"/>
        <end position="417"/>
    </location>
</feature>
<comment type="catalytic activity">
    <reaction evidence="7 8">
        <text>UDP-N-acetyl-alpha-D-muramoyl-L-alanine + D-glutamate + ATP = UDP-N-acetyl-alpha-D-muramoyl-L-alanyl-D-glutamate + ADP + phosphate + H(+)</text>
        <dbReference type="Rhea" id="RHEA:16429"/>
        <dbReference type="ChEBI" id="CHEBI:15378"/>
        <dbReference type="ChEBI" id="CHEBI:29986"/>
        <dbReference type="ChEBI" id="CHEBI:30616"/>
        <dbReference type="ChEBI" id="CHEBI:43474"/>
        <dbReference type="ChEBI" id="CHEBI:83898"/>
        <dbReference type="ChEBI" id="CHEBI:83900"/>
        <dbReference type="ChEBI" id="CHEBI:456216"/>
        <dbReference type="EC" id="6.3.2.9"/>
    </reaction>
</comment>
<feature type="domain" description="Mur ligase central" evidence="10">
    <location>
        <begin position="108"/>
        <end position="277"/>
    </location>
</feature>
<proteinExistence type="inferred from homology"/>
<dbReference type="EMBL" id="FWXV01000003">
    <property type="protein sequence ID" value="SMD10685.1"/>
    <property type="molecule type" value="Genomic_DNA"/>
</dbReference>
<keyword evidence="7 8" id="KW-0961">Cell wall biogenesis/degradation</keyword>
<name>A0A1W2EM26_KIBAR</name>
<keyword evidence="4 7" id="KW-0436">Ligase</keyword>
<dbReference type="GO" id="GO:0005737">
    <property type="term" value="C:cytoplasm"/>
    <property type="evidence" value="ECO:0007669"/>
    <property type="project" value="UniProtKB-SubCell"/>
</dbReference>
<evidence type="ECO:0000256" key="6">
    <source>
        <dbReference type="ARBA" id="ARBA00022840"/>
    </source>
</evidence>
<keyword evidence="7 8" id="KW-0132">Cell division</keyword>
<dbReference type="GO" id="GO:0008360">
    <property type="term" value="P:regulation of cell shape"/>
    <property type="evidence" value="ECO:0007669"/>
    <property type="project" value="UniProtKB-KW"/>
</dbReference>
<keyword evidence="5 7" id="KW-0547">Nucleotide-binding</keyword>
<evidence type="ECO:0000256" key="5">
    <source>
        <dbReference type="ARBA" id="ARBA00022741"/>
    </source>
</evidence>
<dbReference type="GO" id="GO:0071555">
    <property type="term" value="P:cell wall organization"/>
    <property type="evidence" value="ECO:0007669"/>
    <property type="project" value="UniProtKB-KW"/>
</dbReference>
<dbReference type="RefSeq" id="WP_084428851.1">
    <property type="nucleotide sequence ID" value="NZ_FWXV01000003.1"/>
</dbReference>
<dbReference type="AlphaFoldDB" id="A0A1W2EM26"/>
<dbReference type="Gene3D" id="3.90.190.20">
    <property type="entry name" value="Mur ligase, C-terminal domain"/>
    <property type="match status" value="1"/>
</dbReference>
<dbReference type="Gene3D" id="3.40.1190.10">
    <property type="entry name" value="Mur-like, catalytic domain"/>
    <property type="match status" value="1"/>
</dbReference>
<keyword evidence="12" id="KW-1185">Reference proteome</keyword>
<reference evidence="11 12" key="1">
    <citation type="submission" date="2017-04" db="EMBL/GenBank/DDBJ databases">
        <authorList>
            <person name="Afonso C.L."/>
            <person name="Miller P.J."/>
            <person name="Scott M.A."/>
            <person name="Spackman E."/>
            <person name="Goraichik I."/>
            <person name="Dimitrov K.M."/>
            <person name="Suarez D.L."/>
            <person name="Swayne D.E."/>
        </authorList>
    </citation>
    <scope>NUCLEOTIDE SEQUENCE [LARGE SCALE GENOMIC DNA]</scope>
    <source>
        <strain evidence="11 12">DSM 43828</strain>
    </source>
</reference>
<dbReference type="Pfam" id="PF02875">
    <property type="entry name" value="Mur_ligase_C"/>
    <property type="match status" value="1"/>
</dbReference>
<dbReference type="SUPFAM" id="SSF53623">
    <property type="entry name" value="MurD-like peptide ligases, catalytic domain"/>
    <property type="match status" value="1"/>
</dbReference>
<evidence type="ECO:0000313" key="12">
    <source>
        <dbReference type="Proteomes" id="UP000192674"/>
    </source>
</evidence>
<dbReference type="PANTHER" id="PTHR43692">
    <property type="entry name" value="UDP-N-ACETYLMURAMOYLALANINE--D-GLUTAMATE LIGASE"/>
    <property type="match status" value="1"/>
</dbReference>
<sequence>MARADFAGRDVLVVGGGLTGRSVVAALVELGAKVTVTDGKPEALKEFGDLARPGLTAPPEGTDLVVTTPGWKPVSALHVAAAEAGIEVIGDVELAWRLSSGQTWLALTGTDGKTTTVSMLESILRAAGVKAVACGNIGLPVIDAIRAGYEVLAVELSSYQLHWQTSLAVDAAVVLNLAEDHIEWHGSFEEYASAKAKIYRGAKTRIYNADDEWSVQLASQGNRSSGIGFTVGEPGPNRFGVIDGWLVDDGTRLCPVDEVRPPGLHNVSNALAAAALARSYGVSPEAVREGFRTYQPQPHRVQLVGEIDGVRYVNDSKATNTHAAAGSLTAYEHVVWIAGGELHGADIDEFVASVAGRLRGVVLLGADQDVFAQALGRHAPEVPITRLDSRDDGVMTAVVRAARELARPGDVVLLAPAAKSHDMFTSYAHRGEMFTKAVQASV</sequence>
<dbReference type="PANTHER" id="PTHR43692:SF1">
    <property type="entry name" value="UDP-N-ACETYLMURAMOYLALANINE--D-GLUTAMATE LIGASE"/>
    <property type="match status" value="1"/>
</dbReference>
<evidence type="ECO:0000259" key="9">
    <source>
        <dbReference type="Pfam" id="PF02875"/>
    </source>
</evidence>
<keyword evidence="7 8" id="KW-0131">Cell cycle</keyword>
<evidence type="ECO:0000313" key="11">
    <source>
        <dbReference type="EMBL" id="SMD10685.1"/>
    </source>
</evidence>
<dbReference type="GO" id="GO:0051301">
    <property type="term" value="P:cell division"/>
    <property type="evidence" value="ECO:0007669"/>
    <property type="project" value="UniProtKB-KW"/>
</dbReference>
<evidence type="ECO:0000256" key="7">
    <source>
        <dbReference type="HAMAP-Rule" id="MF_00639"/>
    </source>
</evidence>
<dbReference type="Proteomes" id="UP000192674">
    <property type="component" value="Unassembled WGS sequence"/>
</dbReference>
<dbReference type="SUPFAM" id="SSF53244">
    <property type="entry name" value="MurD-like peptide ligases, peptide-binding domain"/>
    <property type="match status" value="1"/>
</dbReference>
<comment type="pathway">
    <text evidence="2 7 8">Cell wall biogenesis; peptidoglycan biosynthesis.</text>
</comment>
<dbReference type="EC" id="6.3.2.9" evidence="7 8"/>
<dbReference type="GO" id="GO:0009252">
    <property type="term" value="P:peptidoglycan biosynthetic process"/>
    <property type="evidence" value="ECO:0007669"/>
    <property type="project" value="UniProtKB-UniRule"/>
</dbReference>
<dbReference type="Pfam" id="PF08245">
    <property type="entry name" value="Mur_ligase_M"/>
    <property type="match status" value="1"/>
</dbReference>
<evidence type="ECO:0000256" key="8">
    <source>
        <dbReference type="RuleBase" id="RU003664"/>
    </source>
</evidence>
<gene>
    <name evidence="7" type="primary">murD</name>
    <name evidence="11" type="ORF">SAMN05661093_04673</name>
</gene>